<dbReference type="InterPro" id="IPR053793">
    <property type="entry name" value="PB1-like"/>
</dbReference>
<dbReference type="SMART" id="SM00666">
    <property type="entry name" value="PB1"/>
    <property type="match status" value="1"/>
</dbReference>
<dbReference type="PANTHER" id="PTHR20930">
    <property type="entry name" value="OVARIAN CARCINOMA ANTIGEN CA125-RELATED"/>
    <property type="match status" value="1"/>
</dbReference>
<dbReference type="PANTHER" id="PTHR20930:SF0">
    <property type="entry name" value="PROTEIN ILRUN"/>
    <property type="match status" value="1"/>
</dbReference>
<accession>A0A8T1P0A0</accession>
<name>A0A8T1P0A0_CARIL</name>
<evidence type="ECO:0000313" key="3">
    <source>
        <dbReference type="EMBL" id="KAG6635104.1"/>
    </source>
</evidence>
<keyword evidence="4" id="KW-1185">Reference proteome</keyword>
<dbReference type="Proteomes" id="UP000811609">
    <property type="component" value="Chromosome 11"/>
</dbReference>
<dbReference type="AlphaFoldDB" id="A0A8T1P0A0"/>
<dbReference type="InterPro" id="IPR000270">
    <property type="entry name" value="PB1_dom"/>
</dbReference>
<reference evidence="3" key="1">
    <citation type="submission" date="2020-12" db="EMBL/GenBank/DDBJ databases">
        <title>WGS assembly of Carya illinoinensis cv. Pawnee.</title>
        <authorList>
            <person name="Platts A."/>
            <person name="Shu S."/>
            <person name="Wright S."/>
            <person name="Barry K."/>
            <person name="Edger P."/>
            <person name="Pires J.C."/>
            <person name="Schmutz J."/>
        </authorList>
    </citation>
    <scope>NUCLEOTIDE SEQUENCE</scope>
    <source>
        <tissue evidence="3">Leaf</tissue>
    </source>
</reference>
<dbReference type="PROSITE" id="PS51745">
    <property type="entry name" value="PB1"/>
    <property type="match status" value="1"/>
</dbReference>
<sequence length="243" mass="27193">MNSSNNGTPKMIKIKLGDTLKRMKLSFYDGRLELTMIDLRKKICDLFKFPADADFILTYVDEDGDVVTLFDDDDLSDAVDQCLKFVKIDVQLSNNNAQSGGSSISTQRLTSLQTQHPYPKIGTFVVAKVSKSKLQWLRDLLHKALKIYEYIISTVSAPGLVDLISKAAQTYLKYLDSLTHSGGSSISKSMLQRDLLHKALSTIYEYISKAAPAPVLLLVDFISKTVQTYLNCIHKLFLVEAGW</sequence>
<proteinExistence type="predicted"/>
<organism evidence="3 4">
    <name type="scientific">Carya illinoinensis</name>
    <name type="common">Pecan</name>
    <dbReference type="NCBI Taxonomy" id="32201"/>
    <lineage>
        <taxon>Eukaryota</taxon>
        <taxon>Viridiplantae</taxon>
        <taxon>Streptophyta</taxon>
        <taxon>Embryophyta</taxon>
        <taxon>Tracheophyta</taxon>
        <taxon>Spermatophyta</taxon>
        <taxon>Magnoliopsida</taxon>
        <taxon>eudicotyledons</taxon>
        <taxon>Gunneridae</taxon>
        <taxon>Pentapetalae</taxon>
        <taxon>rosids</taxon>
        <taxon>fabids</taxon>
        <taxon>Fagales</taxon>
        <taxon>Juglandaceae</taxon>
        <taxon>Carya</taxon>
    </lineage>
</organism>
<comment type="caution">
    <text evidence="3">The sequence shown here is derived from an EMBL/GenBank/DDBJ whole genome shotgun (WGS) entry which is preliminary data.</text>
</comment>
<dbReference type="EMBL" id="CM031819">
    <property type="protein sequence ID" value="KAG6635104.1"/>
    <property type="molecule type" value="Genomic_DNA"/>
</dbReference>
<dbReference type="Pfam" id="PF00564">
    <property type="entry name" value="PB1"/>
    <property type="match status" value="1"/>
</dbReference>
<evidence type="ECO:0000259" key="2">
    <source>
        <dbReference type="PROSITE" id="PS51745"/>
    </source>
</evidence>
<comment type="subunit">
    <text evidence="1">Homodimers and heterodimers.</text>
</comment>
<evidence type="ECO:0000313" key="4">
    <source>
        <dbReference type="Proteomes" id="UP000811609"/>
    </source>
</evidence>
<gene>
    <name evidence="3" type="ORF">CIPAW_11G020300</name>
</gene>
<feature type="domain" description="PB1" evidence="2">
    <location>
        <begin position="9"/>
        <end position="93"/>
    </location>
</feature>
<evidence type="ECO:0000256" key="1">
    <source>
        <dbReference type="ARBA" id="ARBA00011726"/>
    </source>
</evidence>
<protein>
    <recommendedName>
        <fullName evidence="2">PB1 domain-containing protein</fullName>
    </recommendedName>
</protein>